<dbReference type="InterPro" id="IPR036393">
    <property type="entry name" value="AceGlu_kinase-like_sf"/>
</dbReference>
<keyword evidence="6 9" id="KW-0418">Kinase</keyword>
<evidence type="ECO:0000256" key="1">
    <source>
        <dbReference type="ARBA" id="ARBA00004828"/>
    </source>
</evidence>
<protein>
    <recommendedName>
        <fullName evidence="9">Acetylglutamate kinase</fullName>
        <ecNumber evidence="9">2.7.2.8</ecNumber>
    </recommendedName>
    <alternativeName>
        <fullName evidence="9">N-acetyl-L-glutamate 5-phosphotransferase</fullName>
    </alternativeName>
    <alternativeName>
        <fullName evidence="9">NAG kinase</fullName>
        <shortName evidence="9">NAGK</shortName>
    </alternativeName>
</protein>
<evidence type="ECO:0000256" key="4">
    <source>
        <dbReference type="ARBA" id="ARBA00022679"/>
    </source>
</evidence>
<organism evidence="11 12">
    <name type="scientific">Heyndrickxia shackletonii</name>
    <dbReference type="NCBI Taxonomy" id="157838"/>
    <lineage>
        <taxon>Bacteria</taxon>
        <taxon>Bacillati</taxon>
        <taxon>Bacillota</taxon>
        <taxon>Bacilli</taxon>
        <taxon>Bacillales</taxon>
        <taxon>Bacillaceae</taxon>
        <taxon>Heyndrickxia</taxon>
    </lineage>
</organism>
<dbReference type="Pfam" id="PF00696">
    <property type="entry name" value="AA_kinase"/>
    <property type="match status" value="1"/>
</dbReference>
<comment type="function">
    <text evidence="9">Catalyzes the ATP-dependent phosphorylation of N-acetyl-L-glutamate.</text>
</comment>
<feature type="binding site" evidence="9">
    <location>
        <position position="157"/>
    </location>
    <ligand>
        <name>substrate</name>
    </ligand>
</feature>
<feature type="binding site" evidence="9">
    <location>
        <begin position="41"/>
        <end position="42"/>
    </location>
    <ligand>
        <name>substrate</name>
    </ligand>
</feature>
<dbReference type="PIRSF" id="PIRSF000728">
    <property type="entry name" value="NAGK"/>
    <property type="match status" value="1"/>
</dbReference>
<sequence>MCYLIIKCGGSIAEKLPDSFYQNVAVLQTDYHIKPIIVHGGGPKVSTILDKLQMETKFIDGLRVTNEPVLEVVEMVLSGTANKQIVRNLLAAGAKGIGLSGADGKLLEAKLVANHEKVGLVGEIVSINKSLLDLLLHDLYIPVISPVAVDQNNRPLNINADEVAAALSKAFHAPICMITDVPGVMKDKKVLSTITKTQIEEYVENGVIKGGMIPKVKAAIDCIEQGVKEFVIMNGLEEDNLIKYVKKEPIGTLVCLEEEFADA</sequence>
<reference evidence="11 12" key="1">
    <citation type="submission" date="2015-09" db="EMBL/GenBank/DDBJ databases">
        <title>Genome sequencing project for genomic taxonomy and phylogenomics of Bacillus-like bacteria.</title>
        <authorList>
            <person name="Liu B."/>
            <person name="Wang J."/>
            <person name="Zhu Y."/>
            <person name="Liu G."/>
            <person name="Chen Q."/>
            <person name="Chen Z."/>
            <person name="Lan J."/>
            <person name="Che J."/>
            <person name="Ge C."/>
            <person name="Shi H."/>
            <person name="Pan Z."/>
            <person name="Liu X."/>
        </authorList>
    </citation>
    <scope>NUCLEOTIDE SEQUENCE [LARGE SCALE GENOMIC DNA]</scope>
    <source>
        <strain evidence="11 12">LMG 18435</strain>
    </source>
</reference>
<dbReference type="GO" id="GO:0003991">
    <property type="term" value="F:acetylglutamate kinase activity"/>
    <property type="evidence" value="ECO:0007669"/>
    <property type="project" value="UniProtKB-UniRule"/>
</dbReference>
<evidence type="ECO:0000313" key="12">
    <source>
        <dbReference type="Proteomes" id="UP000051888"/>
    </source>
</evidence>
<proteinExistence type="inferred from homology"/>
<comment type="catalytic activity">
    <reaction evidence="8 9">
        <text>N-acetyl-L-glutamate + ATP = N-acetyl-L-glutamyl 5-phosphate + ADP</text>
        <dbReference type="Rhea" id="RHEA:14629"/>
        <dbReference type="ChEBI" id="CHEBI:30616"/>
        <dbReference type="ChEBI" id="CHEBI:44337"/>
        <dbReference type="ChEBI" id="CHEBI:57936"/>
        <dbReference type="ChEBI" id="CHEBI:456216"/>
        <dbReference type="EC" id="2.7.2.8"/>
    </reaction>
</comment>
<feature type="site" description="Transition state stabilizer" evidence="9">
    <location>
        <position position="7"/>
    </location>
</feature>
<evidence type="ECO:0000256" key="5">
    <source>
        <dbReference type="ARBA" id="ARBA00022741"/>
    </source>
</evidence>
<feature type="site" description="Transition state stabilizer" evidence="9">
    <location>
        <position position="215"/>
    </location>
</feature>
<keyword evidence="2 9" id="KW-0055">Arginine biosynthesis</keyword>
<keyword evidence="7 9" id="KW-0067">ATP-binding</keyword>
<dbReference type="InterPro" id="IPR001048">
    <property type="entry name" value="Asp/Glu/Uridylate_kinase"/>
</dbReference>
<dbReference type="GO" id="GO:0005737">
    <property type="term" value="C:cytoplasm"/>
    <property type="evidence" value="ECO:0007669"/>
    <property type="project" value="UniProtKB-SubCell"/>
</dbReference>
<keyword evidence="3 9" id="KW-0028">Amino-acid biosynthesis</keyword>
<dbReference type="PANTHER" id="PTHR23342">
    <property type="entry name" value="N-ACETYLGLUTAMATE SYNTHASE"/>
    <property type="match status" value="1"/>
</dbReference>
<feature type="binding site" evidence="9">
    <location>
        <position position="63"/>
    </location>
    <ligand>
        <name>substrate</name>
    </ligand>
</feature>
<keyword evidence="12" id="KW-1185">Reference proteome</keyword>
<dbReference type="Proteomes" id="UP000051888">
    <property type="component" value="Unassembled WGS sequence"/>
</dbReference>
<dbReference type="GO" id="GO:0042450">
    <property type="term" value="P:L-arginine biosynthetic process via ornithine"/>
    <property type="evidence" value="ECO:0007669"/>
    <property type="project" value="UniProtKB-UniRule"/>
</dbReference>
<dbReference type="AlphaFoldDB" id="A0A0Q3TKE8"/>
<dbReference type="RefSeq" id="WP_055740227.1">
    <property type="nucleotide sequence ID" value="NZ_JAAIWL010000008.1"/>
</dbReference>
<evidence type="ECO:0000256" key="8">
    <source>
        <dbReference type="ARBA" id="ARBA00048141"/>
    </source>
</evidence>
<evidence type="ECO:0000313" key="11">
    <source>
        <dbReference type="EMBL" id="KQL54456.1"/>
    </source>
</evidence>
<comment type="caution">
    <text evidence="11">The sequence shown here is derived from an EMBL/GenBank/DDBJ whole genome shotgun (WGS) entry which is preliminary data.</text>
</comment>
<dbReference type="PANTHER" id="PTHR23342:SF0">
    <property type="entry name" value="N-ACETYLGLUTAMATE SYNTHASE, MITOCHONDRIAL"/>
    <property type="match status" value="1"/>
</dbReference>
<evidence type="ECO:0000256" key="3">
    <source>
        <dbReference type="ARBA" id="ARBA00022605"/>
    </source>
</evidence>
<accession>A0A0Q3TKE8</accession>
<dbReference type="InterPro" id="IPR004662">
    <property type="entry name" value="AcgluKinase_fam"/>
</dbReference>
<comment type="subcellular location">
    <subcellularLocation>
        <location evidence="9">Cytoplasm</location>
    </subcellularLocation>
</comment>
<evidence type="ECO:0000259" key="10">
    <source>
        <dbReference type="Pfam" id="PF00696"/>
    </source>
</evidence>
<keyword evidence="5 9" id="KW-0547">Nucleotide-binding</keyword>
<dbReference type="SUPFAM" id="SSF53633">
    <property type="entry name" value="Carbamate kinase-like"/>
    <property type="match status" value="1"/>
</dbReference>
<dbReference type="OrthoDB" id="9803155at2"/>
<dbReference type="UniPathway" id="UPA00068">
    <property type="reaction ID" value="UER00107"/>
</dbReference>
<dbReference type="EMBL" id="LJJC01000004">
    <property type="protein sequence ID" value="KQL54456.1"/>
    <property type="molecule type" value="Genomic_DNA"/>
</dbReference>
<name>A0A0Q3TKE8_9BACI</name>
<dbReference type="Gene3D" id="3.40.1160.10">
    <property type="entry name" value="Acetylglutamate kinase-like"/>
    <property type="match status" value="1"/>
</dbReference>
<comment type="pathway">
    <text evidence="1 9">Amino-acid biosynthesis; L-arginine biosynthesis; N(2)-acetyl-L-ornithine from L-glutamate: step 2/4.</text>
</comment>
<dbReference type="HAMAP" id="MF_00082">
    <property type="entry name" value="ArgB"/>
    <property type="match status" value="1"/>
</dbReference>
<keyword evidence="9" id="KW-0963">Cytoplasm</keyword>
<comment type="similarity">
    <text evidence="9">Belongs to the acetylglutamate kinase family. ArgB subfamily.</text>
</comment>
<dbReference type="CDD" id="cd04238">
    <property type="entry name" value="AAK_NAGK-like"/>
    <property type="match status" value="1"/>
</dbReference>
<dbReference type="STRING" id="157838.AN964_13760"/>
<evidence type="ECO:0000256" key="9">
    <source>
        <dbReference type="HAMAP-Rule" id="MF_00082"/>
    </source>
</evidence>
<dbReference type="PATRIC" id="fig|157838.3.peg.3057"/>
<dbReference type="FunFam" id="3.40.1160.10:FF:000004">
    <property type="entry name" value="Acetylglutamate kinase"/>
    <property type="match status" value="1"/>
</dbReference>
<keyword evidence="4 9" id="KW-0808">Transferase</keyword>
<evidence type="ECO:0000256" key="7">
    <source>
        <dbReference type="ARBA" id="ARBA00022840"/>
    </source>
</evidence>
<dbReference type="NCBIfam" id="TIGR00761">
    <property type="entry name" value="argB"/>
    <property type="match status" value="1"/>
</dbReference>
<dbReference type="GO" id="GO:0005524">
    <property type="term" value="F:ATP binding"/>
    <property type="evidence" value="ECO:0007669"/>
    <property type="project" value="UniProtKB-UniRule"/>
</dbReference>
<dbReference type="EC" id="2.7.2.8" evidence="9"/>
<gene>
    <name evidence="9" type="primary">argB</name>
    <name evidence="11" type="ORF">AN964_13760</name>
</gene>
<feature type="domain" description="Aspartate/glutamate/uridylate kinase" evidence="10">
    <location>
        <begin position="4"/>
        <end position="234"/>
    </location>
</feature>
<dbReference type="InterPro" id="IPR037528">
    <property type="entry name" value="ArgB"/>
</dbReference>
<evidence type="ECO:0000256" key="2">
    <source>
        <dbReference type="ARBA" id="ARBA00022571"/>
    </source>
</evidence>
<evidence type="ECO:0000256" key="6">
    <source>
        <dbReference type="ARBA" id="ARBA00022777"/>
    </source>
</evidence>